<dbReference type="Proteomes" id="UP000217265">
    <property type="component" value="Chromosome"/>
</dbReference>
<feature type="transmembrane region" description="Helical" evidence="1">
    <location>
        <begin position="69"/>
        <end position="88"/>
    </location>
</feature>
<dbReference type="EMBL" id="CP023344">
    <property type="protein sequence ID" value="ATC63913.1"/>
    <property type="molecule type" value="Genomic_DNA"/>
</dbReference>
<keyword evidence="3" id="KW-1185">Reference proteome</keyword>
<keyword evidence="1" id="KW-0472">Membrane</keyword>
<evidence type="ECO:0000313" key="2">
    <source>
        <dbReference type="EMBL" id="ATC63913.1"/>
    </source>
</evidence>
<accession>A0A290Q655</accession>
<keyword evidence="1" id="KW-1133">Transmembrane helix</keyword>
<gene>
    <name evidence="2" type="ORF">CMV30_08090</name>
</gene>
<organism evidence="2 3">
    <name type="scientific">Nibricoccus aquaticus</name>
    <dbReference type="NCBI Taxonomy" id="2576891"/>
    <lineage>
        <taxon>Bacteria</taxon>
        <taxon>Pseudomonadati</taxon>
        <taxon>Verrucomicrobiota</taxon>
        <taxon>Opitutia</taxon>
        <taxon>Opitutales</taxon>
        <taxon>Opitutaceae</taxon>
        <taxon>Nibricoccus</taxon>
    </lineage>
</organism>
<proteinExistence type="predicted"/>
<evidence type="ECO:0000256" key="1">
    <source>
        <dbReference type="SAM" id="Phobius"/>
    </source>
</evidence>
<dbReference type="AlphaFoldDB" id="A0A290Q655"/>
<keyword evidence="1" id="KW-0812">Transmembrane</keyword>
<dbReference type="KEGG" id="vbh:CMV30_08090"/>
<protein>
    <submittedName>
        <fullName evidence="2">Uncharacterized protein</fullName>
    </submittedName>
</protein>
<evidence type="ECO:0000313" key="3">
    <source>
        <dbReference type="Proteomes" id="UP000217265"/>
    </source>
</evidence>
<dbReference type="OrthoDB" id="196183at2"/>
<name>A0A290Q655_9BACT</name>
<sequence length="90" mass="10607">MLTNFLQLFGRNPDNEYEQAFVKEIIVREKPARDPRVERIIVIGWVLIAFKSAFIWWACANYTVPFHPLWIIAPTVMFGLLCTAIYYGRR</sequence>
<reference evidence="2 3" key="1">
    <citation type="submission" date="2017-09" db="EMBL/GenBank/DDBJ databases">
        <title>Complete genome sequence of Verrucomicrobial strain HZ-65, isolated from freshwater.</title>
        <authorList>
            <person name="Choi A."/>
        </authorList>
    </citation>
    <scope>NUCLEOTIDE SEQUENCE [LARGE SCALE GENOMIC DNA]</scope>
    <source>
        <strain evidence="2 3">HZ-65</strain>
    </source>
</reference>
<dbReference type="RefSeq" id="WP_096055545.1">
    <property type="nucleotide sequence ID" value="NZ_CP023344.1"/>
</dbReference>
<feature type="transmembrane region" description="Helical" evidence="1">
    <location>
        <begin position="40"/>
        <end position="57"/>
    </location>
</feature>